<feature type="region of interest" description="Disordered" evidence="1">
    <location>
        <begin position="1"/>
        <end position="20"/>
    </location>
</feature>
<dbReference type="RefSeq" id="XP_041228142.1">
    <property type="nucleotide sequence ID" value="XM_041374830.1"/>
</dbReference>
<name>A0AAD4EAV2_9AGAM</name>
<keyword evidence="3" id="KW-1185">Reference proteome</keyword>
<evidence type="ECO:0000256" key="1">
    <source>
        <dbReference type="SAM" id="MobiDB-lite"/>
    </source>
</evidence>
<dbReference type="AlphaFoldDB" id="A0AAD4EAV2"/>
<accession>A0AAD4EAV2</accession>
<reference evidence="2" key="1">
    <citation type="journal article" date="2020" name="New Phytol.">
        <title>Comparative genomics reveals dynamic genome evolution in host specialist ectomycorrhizal fungi.</title>
        <authorList>
            <person name="Lofgren L.A."/>
            <person name="Nguyen N.H."/>
            <person name="Vilgalys R."/>
            <person name="Ruytinx J."/>
            <person name="Liao H.L."/>
            <person name="Branco S."/>
            <person name="Kuo A."/>
            <person name="LaButti K."/>
            <person name="Lipzen A."/>
            <person name="Andreopoulos W."/>
            <person name="Pangilinan J."/>
            <person name="Riley R."/>
            <person name="Hundley H."/>
            <person name="Na H."/>
            <person name="Barry K."/>
            <person name="Grigoriev I.V."/>
            <person name="Stajich J.E."/>
            <person name="Kennedy P.G."/>
        </authorList>
    </citation>
    <scope>NUCLEOTIDE SEQUENCE</scope>
    <source>
        <strain evidence="2">FC203</strain>
    </source>
</reference>
<dbReference type="GeneID" id="64669128"/>
<proteinExistence type="predicted"/>
<sequence>MERTIGNLGQEIRQPSNPYANLSKEGVRRCQVNTLLSIMPELDEPPKGLPIGAVDLGDGYALLRKRDRYAMLPTGEPAQAISNFLGHELARSAWRENLKALEQIRVSRNVQLKYNGQERYGEVLYFTRLAVEADILDDADWRFADVAIIQLYSLPDDALFQLSSHTVASCSPLDDVCVVPVKKIISVVAMIPHTPKLPSGVIEDRFFMLQKPGLQISNLGINHVDEDDNDNNVDVE</sequence>
<gene>
    <name evidence="2" type="ORF">F5891DRAFT_948837</name>
</gene>
<evidence type="ECO:0000313" key="3">
    <source>
        <dbReference type="Proteomes" id="UP001195769"/>
    </source>
</evidence>
<organism evidence="2 3">
    <name type="scientific">Suillus fuscotomentosus</name>
    <dbReference type="NCBI Taxonomy" id="1912939"/>
    <lineage>
        <taxon>Eukaryota</taxon>
        <taxon>Fungi</taxon>
        <taxon>Dikarya</taxon>
        <taxon>Basidiomycota</taxon>
        <taxon>Agaricomycotina</taxon>
        <taxon>Agaricomycetes</taxon>
        <taxon>Agaricomycetidae</taxon>
        <taxon>Boletales</taxon>
        <taxon>Suillineae</taxon>
        <taxon>Suillaceae</taxon>
        <taxon>Suillus</taxon>
    </lineage>
</organism>
<evidence type="ECO:0000313" key="2">
    <source>
        <dbReference type="EMBL" id="KAG1902567.1"/>
    </source>
</evidence>
<protein>
    <submittedName>
        <fullName evidence="2">Uncharacterized protein</fullName>
    </submittedName>
</protein>
<dbReference type="Proteomes" id="UP001195769">
    <property type="component" value="Unassembled WGS sequence"/>
</dbReference>
<comment type="caution">
    <text evidence="2">The sequence shown here is derived from an EMBL/GenBank/DDBJ whole genome shotgun (WGS) entry which is preliminary data.</text>
</comment>
<dbReference type="EMBL" id="JABBWK010000016">
    <property type="protein sequence ID" value="KAG1902567.1"/>
    <property type="molecule type" value="Genomic_DNA"/>
</dbReference>